<evidence type="ECO:0000313" key="2">
    <source>
        <dbReference type="Proteomes" id="UP000509579"/>
    </source>
</evidence>
<proteinExistence type="predicted"/>
<evidence type="ECO:0000313" key="1">
    <source>
        <dbReference type="EMBL" id="QKV54979.1"/>
    </source>
</evidence>
<reference evidence="1 2" key="1">
    <citation type="submission" date="2020-06" db="EMBL/GenBank/DDBJ databases">
        <title>Acidovorax antarctica sp. nov., isolated from Corinth ice sheet soil, Antarctic Fields Peninsula.</title>
        <authorList>
            <person name="Xu Q."/>
            <person name="Peng F."/>
        </authorList>
    </citation>
    <scope>NUCLEOTIDE SEQUENCE [LARGE SCALE GENOMIC DNA]</scope>
    <source>
        <strain evidence="1 2">16-35-5</strain>
    </source>
</reference>
<name>A0A6N1X679_9BURK</name>
<dbReference type="EMBL" id="CP054840">
    <property type="protein sequence ID" value="QKV54979.1"/>
    <property type="molecule type" value="Genomic_DNA"/>
</dbReference>
<sequence>MQLIEAQRQLLLGDGLLTVNHVLWPDAAGAPEAIELQRIWSSRPAEYPVAGRKRKTLTPWTRQLLLDSEIFIGEGQAALQQVFDDHRLILSMGLQSVLNVPLVRADGRCFATFNVLGTVAQWSVLDKLRIELLAALARPFVARHVEG</sequence>
<dbReference type="KEGG" id="aant:HUK68_07875"/>
<dbReference type="AlphaFoldDB" id="A0A6N1X679"/>
<keyword evidence="2" id="KW-1185">Reference proteome</keyword>
<accession>A0A6N1X679</accession>
<protein>
    <submittedName>
        <fullName evidence="1">GAF domain-containing protein</fullName>
    </submittedName>
</protein>
<dbReference type="SUPFAM" id="SSF55781">
    <property type="entry name" value="GAF domain-like"/>
    <property type="match status" value="1"/>
</dbReference>
<organism evidence="1 2">
    <name type="scientific">Comamonas antarctica</name>
    <dbReference type="NCBI Taxonomy" id="2743470"/>
    <lineage>
        <taxon>Bacteria</taxon>
        <taxon>Pseudomonadati</taxon>
        <taxon>Pseudomonadota</taxon>
        <taxon>Betaproteobacteria</taxon>
        <taxon>Burkholderiales</taxon>
        <taxon>Comamonadaceae</taxon>
        <taxon>Comamonas</taxon>
    </lineage>
</organism>
<gene>
    <name evidence="1" type="ORF">HUK68_07875</name>
</gene>
<dbReference type="Proteomes" id="UP000509579">
    <property type="component" value="Chromosome"/>
</dbReference>